<name>A0A316G2H1_9RHOB</name>
<dbReference type="GO" id="GO:0016491">
    <property type="term" value="F:oxidoreductase activity"/>
    <property type="evidence" value="ECO:0007669"/>
    <property type="project" value="InterPro"/>
</dbReference>
<accession>A0A316G2H1</accession>
<gene>
    <name evidence="2" type="ORF">C8D95_109137</name>
</gene>
<reference evidence="2 3" key="1">
    <citation type="submission" date="2018-05" db="EMBL/GenBank/DDBJ databases">
        <title>Genomic Encyclopedia of Type Strains, Phase IV (KMG-IV): sequencing the most valuable type-strain genomes for metagenomic binning, comparative biology and taxonomic classification.</title>
        <authorList>
            <person name="Goeker M."/>
        </authorList>
    </citation>
    <scope>NUCLEOTIDE SEQUENCE [LARGE SCALE GENOMIC DNA]</scope>
    <source>
        <strain evidence="2 3">DSM 103371</strain>
    </source>
</reference>
<dbReference type="SUPFAM" id="SSF52833">
    <property type="entry name" value="Thioredoxin-like"/>
    <property type="match status" value="1"/>
</dbReference>
<dbReference type="AlphaFoldDB" id="A0A316G2H1"/>
<dbReference type="Pfam" id="PF01323">
    <property type="entry name" value="DSBA"/>
    <property type="match status" value="1"/>
</dbReference>
<evidence type="ECO:0000313" key="2">
    <source>
        <dbReference type="EMBL" id="PWK55049.1"/>
    </source>
</evidence>
<dbReference type="OrthoDB" id="9780147at2"/>
<dbReference type="EMBL" id="QGGV01000009">
    <property type="protein sequence ID" value="PWK55049.1"/>
    <property type="molecule type" value="Genomic_DNA"/>
</dbReference>
<comment type="caution">
    <text evidence="2">The sequence shown here is derived from an EMBL/GenBank/DDBJ whole genome shotgun (WGS) entry which is preliminary data.</text>
</comment>
<sequence>MDRRNGLLLLAILAALAAGWQLWLAQDDDLAFAPVEGLPGWRQVAFDGITDPGGSATGAILAGIEATERRDLSPADLCAVLYPATGQGVPAAIFTDANCPNCRSLEAKLATRTDRLDLTRLQLPLLGPGSETAAKAEIAAGLLGVTLDATPRGRGADAMIRQGAVSAGIDPATFAETMDSPEVARTLATHAAAADTLGVWGTPALTLGTTLVMGDVPADTLDRLIALEQDRPRCP</sequence>
<protein>
    <submittedName>
        <fullName evidence="2">DSBA-like thioredoxin domain-containing protein</fullName>
    </submittedName>
</protein>
<proteinExistence type="predicted"/>
<feature type="domain" description="DSBA-like thioredoxin" evidence="1">
    <location>
        <begin position="157"/>
        <end position="225"/>
    </location>
</feature>
<dbReference type="InterPro" id="IPR001853">
    <property type="entry name" value="DSBA-like_thioredoxin_dom"/>
</dbReference>
<dbReference type="RefSeq" id="WP_109760449.1">
    <property type="nucleotide sequence ID" value="NZ_CP034588.1"/>
</dbReference>
<dbReference type="InterPro" id="IPR036249">
    <property type="entry name" value="Thioredoxin-like_sf"/>
</dbReference>
<dbReference type="Gene3D" id="3.40.30.10">
    <property type="entry name" value="Glutaredoxin"/>
    <property type="match status" value="1"/>
</dbReference>
<organism evidence="2 3">
    <name type="scientific">Silicimonas algicola</name>
    <dbReference type="NCBI Taxonomy" id="1826607"/>
    <lineage>
        <taxon>Bacteria</taxon>
        <taxon>Pseudomonadati</taxon>
        <taxon>Pseudomonadota</taxon>
        <taxon>Alphaproteobacteria</taxon>
        <taxon>Rhodobacterales</taxon>
        <taxon>Paracoccaceae</taxon>
    </lineage>
</organism>
<evidence type="ECO:0000259" key="1">
    <source>
        <dbReference type="Pfam" id="PF01323"/>
    </source>
</evidence>
<dbReference type="KEGG" id="salo:EF888_19610"/>
<keyword evidence="3" id="KW-1185">Reference proteome</keyword>
<evidence type="ECO:0000313" key="3">
    <source>
        <dbReference type="Proteomes" id="UP000245390"/>
    </source>
</evidence>
<dbReference type="Proteomes" id="UP000245390">
    <property type="component" value="Unassembled WGS sequence"/>
</dbReference>